<evidence type="ECO:0000313" key="13">
    <source>
        <dbReference type="EMBL" id="QDV09071.1"/>
    </source>
</evidence>
<dbReference type="GO" id="GO:0008976">
    <property type="term" value="F:polyphosphate kinase activity"/>
    <property type="evidence" value="ECO:0007669"/>
    <property type="project" value="UniProtKB-UniRule"/>
</dbReference>
<evidence type="ECO:0000256" key="2">
    <source>
        <dbReference type="ARBA" id="ARBA00022679"/>
    </source>
</evidence>
<evidence type="ECO:0000256" key="4">
    <source>
        <dbReference type="ARBA" id="ARBA00022777"/>
    </source>
</evidence>
<comment type="cofactor">
    <cofactor evidence="6">
        <name>Mg(2+)</name>
        <dbReference type="ChEBI" id="CHEBI:18420"/>
    </cofactor>
</comment>
<dbReference type="InterPro" id="IPR041108">
    <property type="entry name" value="PP_kinase_C_1"/>
</dbReference>
<dbReference type="InterPro" id="IPR025198">
    <property type="entry name" value="PPK_N_dom"/>
</dbReference>
<keyword evidence="5 6" id="KW-0067">ATP-binding</keyword>
<dbReference type="InterPro" id="IPR024953">
    <property type="entry name" value="PP_kinase_middle"/>
</dbReference>
<dbReference type="SUPFAM" id="SSF143724">
    <property type="entry name" value="PHP14-like"/>
    <property type="match status" value="1"/>
</dbReference>
<gene>
    <name evidence="6 13" type="primary">ppk</name>
    <name evidence="13" type="ORF">Poly30_46280</name>
</gene>
<dbReference type="SUPFAM" id="SSF140356">
    <property type="entry name" value="PPK N-terminal domain-like"/>
    <property type="match status" value="1"/>
</dbReference>
<feature type="compositionally biased region" description="Basic and acidic residues" evidence="8">
    <location>
        <begin position="1"/>
        <end position="13"/>
    </location>
</feature>
<protein>
    <recommendedName>
        <fullName evidence="6 7">Polyphosphate kinase</fullName>
        <ecNumber evidence="6 7">2.7.4.1</ecNumber>
    </recommendedName>
    <alternativeName>
        <fullName evidence="6">ATP-polyphosphate phosphotransferase</fullName>
    </alternativeName>
    <alternativeName>
        <fullName evidence="6">Polyphosphoric acid kinase</fullName>
    </alternativeName>
</protein>
<feature type="binding site" evidence="6">
    <location>
        <position position="414"/>
    </location>
    <ligand>
        <name>Mg(2+)</name>
        <dbReference type="ChEBI" id="CHEBI:18420"/>
    </ligand>
</feature>
<dbReference type="Proteomes" id="UP000320390">
    <property type="component" value="Chromosome"/>
</dbReference>
<sequence>MRRIFRHDSHEMLDDLGNTPDELEGHHEFETTGPRPSPGFASPELFLNRELSLLEFNRRVLAQALDDRIPLLERLKFLTISSTNLDEFFEVRKASHQERSTHGSSMTEIDGRSTRQVLTDIGLGARTLVADQYRALNEVLLPELEKENIRILRRDVWTEEQAEWISTYFRRQVEPILTPVGLDPSHPFPKILNKSLNFIVLVNGDDAFGRETGIAVVQVPRALPRLIALPRTITGDDMAWVMLSSVVHAHIATLFPGMEVLGCHQFRVTRNSELWVDDEEVENILEALEGELPERKYAEAVRLEVASDCPDEVSTFLLKRFELPEDDLYRVDGPVNLGRLGVLHGMADRPDLKYPPFTARFPRQLARTEDPFEAIRQADIVLHHPYESFAPVVDLIRRAASDPDVLAIKQTLYRTDKNSPIVSALVEAAENGKQVTTVVELRARFDEAENIDLATQLQDVGAQVVYGVVGYKTHAKMTLIVRREPDGLVRYVHMSSGNYHAGTARAYTDVGLLTADEAIADDVHHLFHRLTGLGAMQPLRKLLDAPFTLRHEMRELIAQEAVNARAGKPARIIAKMNALTEQRTIRSLYEASQAGVQIDLIIRGACCLRPGVPGVSDNIRVRSVLGRFLEHSRLVFFEAGGDRLLFASSADWMSRNLYRRVETCFPIEDLSIKDRLIAEDLEIYLGDDVAAWDLESGGSYHRTGGSVDPQVELLKRIASVPEPDKVDLEGGGRRHELRPA</sequence>
<dbReference type="EC" id="2.7.4.1" evidence="6 7"/>
<evidence type="ECO:0000256" key="5">
    <source>
        <dbReference type="ARBA" id="ARBA00022840"/>
    </source>
</evidence>
<dbReference type="InterPro" id="IPR036830">
    <property type="entry name" value="PP_kinase_middle_dom_sf"/>
</dbReference>
<dbReference type="Pfam" id="PF13090">
    <property type="entry name" value="PP_kinase_C"/>
    <property type="match status" value="1"/>
</dbReference>
<feature type="binding site" evidence="6">
    <location>
        <position position="84"/>
    </location>
    <ligand>
        <name>ATP</name>
        <dbReference type="ChEBI" id="CHEBI:30616"/>
    </ligand>
</feature>
<comment type="catalytic activity">
    <reaction evidence="6 7">
        <text>[phosphate](n) + ATP = [phosphate](n+1) + ADP</text>
        <dbReference type="Rhea" id="RHEA:19573"/>
        <dbReference type="Rhea" id="RHEA-COMP:9859"/>
        <dbReference type="Rhea" id="RHEA-COMP:14280"/>
        <dbReference type="ChEBI" id="CHEBI:16838"/>
        <dbReference type="ChEBI" id="CHEBI:30616"/>
        <dbReference type="ChEBI" id="CHEBI:456216"/>
        <dbReference type="EC" id="2.7.4.1"/>
    </reaction>
</comment>
<dbReference type="NCBIfam" id="NF003918">
    <property type="entry name" value="PRK05443.1-2"/>
    <property type="match status" value="1"/>
</dbReference>
<dbReference type="NCBIfam" id="NF003921">
    <property type="entry name" value="PRK05443.2-2"/>
    <property type="match status" value="1"/>
</dbReference>
<dbReference type="GO" id="GO:0005524">
    <property type="term" value="F:ATP binding"/>
    <property type="evidence" value="ECO:0007669"/>
    <property type="project" value="UniProtKB-KW"/>
</dbReference>
<keyword evidence="4 6" id="KW-0418">Kinase</keyword>
<feature type="binding site" evidence="6">
    <location>
        <position position="603"/>
    </location>
    <ligand>
        <name>ATP</name>
        <dbReference type="ChEBI" id="CHEBI:30616"/>
    </ligand>
</feature>
<feature type="binding site" evidence="6">
    <location>
        <position position="444"/>
    </location>
    <ligand>
        <name>Mg(2+)</name>
        <dbReference type="ChEBI" id="CHEBI:18420"/>
    </ligand>
</feature>
<evidence type="ECO:0000256" key="1">
    <source>
        <dbReference type="ARBA" id="ARBA00022553"/>
    </source>
</evidence>
<dbReference type="CDD" id="cd09165">
    <property type="entry name" value="PLDc_PaPPK1_C1_like"/>
    <property type="match status" value="1"/>
</dbReference>
<comment type="similarity">
    <text evidence="6 7">Belongs to the polyphosphate kinase 1 (PPK1) family.</text>
</comment>
<reference evidence="13 14" key="1">
    <citation type="submission" date="2019-02" db="EMBL/GenBank/DDBJ databases">
        <title>Deep-cultivation of Planctomycetes and their phenomic and genomic characterization uncovers novel biology.</title>
        <authorList>
            <person name="Wiegand S."/>
            <person name="Jogler M."/>
            <person name="Boedeker C."/>
            <person name="Pinto D."/>
            <person name="Vollmers J."/>
            <person name="Rivas-Marin E."/>
            <person name="Kohn T."/>
            <person name="Peeters S.H."/>
            <person name="Heuer A."/>
            <person name="Rast P."/>
            <person name="Oberbeckmann S."/>
            <person name="Bunk B."/>
            <person name="Jeske O."/>
            <person name="Meyerdierks A."/>
            <person name="Storesund J.E."/>
            <person name="Kallscheuer N."/>
            <person name="Luecker S."/>
            <person name="Lage O.M."/>
            <person name="Pohl T."/>
            <person name="Merkel B.J."/>
            <person name="Hornburger P."/>
            <person name="Mueller R.-W."/>
            <person name="Bruemmer F."/>
            <person name="Labrenz M."/>
            <person name="Spormann A.M."/>
            <person name="Op den Camp H."/>
            <person name="Overmann J."/>
            <person name="Amann R."/>
            <person name="Jetten M.S.M."/>
            <person name="Mascher T."/>
            <person name="Medema M.H."/>
            <person name="Devos D.P."/>
            <person name="Kaster A.-K."/>
            <person name="Ovreas L."/>
            <person name="Rohde M."/>
            <person name="Galperin M.Y."/>
            <person name="Jogler C."/>
        </authorList>
    </citation>
    <scope>NUCLEOTIDE SEQUENCE [LARGE SCALE GENOMIC DNA]</scope>
    <source>
        <strain evidence="13 14">Poly30</strain>
    </source>
</reference>
<evidence type="ECO:0000256" key="8">
    <source>
        <dbReference type="SAM" id="MobiDB-lite"/>
    </source>
</evidence>
<dbReference type="Pfam" id="PF17941">
    <property type="entry name" value="PP_kinase_C_1"/>
    <property type="match status" value="1"/>
</dbReference>
<evidence type="ECO:0000259" key="12">
    <source>
        <dbReference type="Pfam" id="PF17941"/>
    </source>
</evidence>
<dbReference type="Gene3D" id="3.30.870.10">
    <property type="entry name" value="Endonuclease Chain A"/>
    <property type="match status" value="2"/>
</dbReference>
<dbReference type="GO" id="GO:0009358">
    <property type="term" value="C:polyphosphate kinase complex"/>
    <property type="evidence" value="ECO:0007669"/>
    <property type="project" value="InterPro"/>
</dbReference>
<dbReference type="NCBIfam" id="NF003917">
    <property type="entry name" value="PRK05443.1-1"/>
    <property type="match status" value="1"/>
</dbReference>
<feature type="domain" description="Polyphosphate kinase C-terminal" evidence="11">
    <location>
        <begin position="542"/>
        <end position="704"/>
    </location>
</feature>
<keyword evidence="1 6" id="KW-0597">Phosphoprotein</keyword>
<proteinExistence type="inferred from homology"/>
<dbReference type="PANTHER" id="PTHR30218:SF0">
    <property type="entry name" value="POLYPHOSPHATE KINASE"/>
    <property type="match status" value="1"/>
</dbReference>
<evidence type="ECO:0000256" key="7">
    <source>
        <dbReference type="RuleBase" id="RU003800"/>
    </source>
</evidence>
<dbReference type="InterPro" id="IPR025200">
    <property type="entry name" value="PPK_C_dom2"/>
</dbReference>
<dbReference type="PANTHER" id="PTHR30218">
    <property type="entry name" value="POLYPHOSPHATE KINASE"/>
    <property type="match status" value="1"/>
</dbReference>
<dbReference type="Pfam" id="PF02503">
    <property type="entry name" value="PP_kinase"/>
    <property type="match status" value="1"/>
</dbReference>
<dbReference type="Gene3D" id="1.20.58.310">
    <property type="entry name" value="Polyphosphate kinase N-terminal domain"/>
    <property type="match status" value="1"/>
</dbReference>
<evidence type="ECO:0000256" key="6">
    <source>
        <dbReference type="HAMAP-Rule" id="MF_00347"/>
    </source>
</evidence>
<evidence type="ECO:0000259" key="9">
    <source>
        <dbReference type="Pfam" id="PF02503"/>
    </source>
</evidence>
<dbReference type="NCBIfam" id="TIGR03705">
    <property type="entry name" value="poly_P_kin"/>
    <property type="match status" value="1"/>
</dbReference>
<evidence type="ECO:0000259" key="11">
    <source>
        <dbReference type="Pfam" id="PF13090"/>
    </source>
</evidence>
<feature type="domain" description="Polyphosphate kinase N-terminal" evidence="10">
    <location>
        <begin position="46"/>
        <end position="152"/>
    </location>
</feature>
<keyword evidence="14" id="KW-1185">Reference proteome</keyword>
<keyword evidence="6" id="KW-0479">Metal-binding</keyword>
<dbReference type="GO" id="GO:0006799">
    <property type="term" value="P:polyphosphate biosynthetic process"/>
    <property type="evidence" value="ECO:0007669"/>
    <property type="project" value="UniProtKB-UniRule"/>
</dbReference>
<keyword evidence="2 6" id="KW-0808">Transferase</keyword>
<evidence type="ECO:0000256" key="3">
    <source>
        <dbReference type="ARBA" id="ARBA00022741"/>
    </source>
</evidence>
<dbReference type="EMBL" id="CP036434">
    <property type="protein sequence ID" value="QDV09071.1"/>
    <property type="molecule type" value="Genomic_DNA"/>
</dbReference>
<comment type="function">
    <text evidence="6 7">Catalyzes the reversible transfer of the terminal phosphate of ATP to form a long-chain polyphosphate (polyP).</text>
</comment>
<feature type="region of interest" description="Disordered" evidence="8">
    <location>
        <begin position="1"/>
        <end position="41"/>
    </location>
</feature>
<dbReference type="SUPFAM" id="SSF56024">
    <property type="entry name" value="Phospholipase D/nuclease"/>
    <property type="match status" value="2"/>
</dbReference>
<dbReference type="InterPro" id="IPR003414">
    <property type="entry name" value="PP_kinase"/>
</dbReference>
<feature type="binding site" evidence="6">
    <location>
        <position position="631"/>
    </location>
    <ligand>
        <name>ATP</name>
        <dbReference type="ChEBI" id="CHEBI:30616"/>
    </ligand>
</feature>
<dbReference type="InterPro" id="IPR036832">
    <property type="entry name" value="PPK_N_dom_sf"/>
</dbReference>
<keyword evidence="3 6" id="KW-0547">Nucleotide-binding</keyword>
<dbReference type="PIRSF" id="PIRSF015589">
    <property type="entry name" value="PP_kinase"/>
    <property type="match status" value="1"/>
</dbReference>
<feature type="active site" description="Phosphohistidine intermediate" evidence="6">
    <location>
        <position position="474"/>
    </location>
</feature>
<keyword evidence="6" id="KW-0460">Magnesium</keyword>
<dbReference type="CDD" id="cd09168">
    <property type="entry name" value="PLDc_PaPPK1_C2_like"/>
    <property type="match status" value="1"/>
</dbReference>
<dbReference type="GO" id="GO:0046872">
    <property type="term" value="F:metal ion binding"/>
    <property type="evidence" value="ECO:0007669"/>
    <property type="project" value="UniProtKB-KW"/>
</dbReference>
<organism evidence="13 14">
    <name type="scientific">Saltatorellus ferox</name>
    <dbReference type="NCBI Taxonomy" id="2528018"/>
    <lineage>
        <taxon>Bacteria</taxon>
        <taxon>Pseudomonadati</taxon>
        <taxon>Planctomycetota</taxon>
        <taxon>Planctomycetia</taxon>
        <taxon>Planctomycetia incertae sedis</taxon>
        <taxon>Saltatorellus</taxon>
    </lineage>
</organism>
<feature type="domain" description="Polyphosphate kinase middle" evidence="9">
    <location>
        <begin position="160"/>
        <end position="340"/>
    </location>
</feature>
<evidence type="ECO:0000313" key="14">
    <source>
        <dbReference type="Proteomes" id="UP000320390"/>
    </source>
</evidence>
<dbReference type="Gene3D" id="3.30.1840.10">
    <property type="entry name" value="Polyphosphate kinase middle domain"/>
    <property type="match status" value="1"/>
</dbReference>
<comment type="PTM">
    <text evidence="6 7">An intermediate of this reaction is the autophosphorylated ppk in which a phosphate is covalently linked to a histidine residue through a N-P bond.</text>
</comment>
<dbReference type="Pfam" id="PF13089">
    <property type="entry name" value="PP_kinase_N"/>
    <property type="match status" value="1"/>
</dbReference>
<dbReference type="AlphaFoldDB" id="A0A518EYB1"/>
<name>A0A518EYB1_9BACT</name>
<feature type="domain" description="Polyphosphate kinase C-terminal" evidence="12">
    <location>
        <begin position="372"/>
        <end position="532"/>
    </location>
</feature>
<feature type="binding site" evidence="6">
    <location>
        <position position="507"/>
    </location>
    <ligand>
        <name>ATP</name>
        <dbReference type="ChEBI" id="CHEBI:30616"/>
    </ligand>
</feature>
<dbReference type="HAMAP" id="MF_00347">
    <property type="entry name" value="Polyphosphate_kinase"/>
    <property type="match status" value="1"/>
</dbReference>
<accession>A0A518EYB1</accession>
<evidence type="ECO:0000259" key="10">
    <source>
        <dbReference type="Pfam" id="PF13089"/>
    </source>
</evidence>